<dbReference type="GeneID" id="54970073"/>
<evidence type="ECO:0008006" key="4">
    <source>
        <dbReference type="Google" id="ProtNLM"/>
    </source>
</evidence>
<reference evidence="3" key="2">
    <citation type="journal article" date="2011" name="PLoS ONE">
        <title>Microbiological and molecular assessment of bacteriophage ISP for the control of Staphylococcus aureus.</title>
        <authorList>
            <person name="Vandersteegen K."/>
            <person name="Mattheus W."/>
            <person name="Ceyssens P.J."/>
            <person name="Bilocq F."/>
            <person name="De Vos D."/>
            <person name="Pirnay J.P."/>
            <person name="Noben J.P."/>
            <person name="Merabishvili M."/>
            <person name="Lipinska U."/>
            <person name="Hermans K."/>
            <person name="Lavigne R."/>
        </authorList>
    </citation>
    <scope>NUCLEOTIDE SEQUENCE [LARGE SCALE GENOMIC DNA]</scope>
</reference>
<protein>
    <recommendedName>
        <fullName evidence="4">PufB</fullName>
    </recommendedName>
</protein>
<dbReference type="RefSeq" id="YP_009780165.1">
    <property type="nucleotide sequence ID" value="NC_047720.1"/>
</dbReference>
<evidence type="ECO:0000256" key="1">
    <source>
        <dbReference type="SAM" id="MobiDB-lite"/>
    </source>
</evidence>
<sequence>MLTPQQKDSLKEQQKKLSKKKK</sequence>
<accession>G2ZIJ7</accession>
<name>G2ZIJ7_9CAUD</name>
<dbReference type="KEGG" id="vg:54970073"/>
<evidence type="ECO:0000313" key="2">
    <source>
        <dbReference type="EMBL" id="CCA65834.1"/>
    </source>
</evidence>
<dbReference type="EMBL" id="FR852584">
    <property type="protein sequence ID" value="CCA65834.1"/>
    <property type="molecule type" value="Genomic_DNA"/>
</dbReference>
<proteinExistence type="predicted"/>
<feature type="region of interest" description="Disordered" evidence="1">
    <location>
        <begin position="1"/>
        <end position="22"/>
    </location>
</feature>
<organism evidence="2 3">
    <name type="scientific">Staphylococcus phage ISP</name>
    <dbReference type="NCBI Taxonomy" id="1028375"/>
    <lineage>
        <taxon>Viruses</taxon>
        <taxon>Duplodnaviria</taxon>
        <taxon>Heunggongvirae</taxon>
        <taxon>Uroviricota</taxon>
        <taxon>Caudoviricetes</taxon>
        <taxon>Herelleviridae</taxon>
        <taxon>Twortvirinae</taxon>
        <taxon>Kayvirus</taxon>
        <taxon>Kayvirus G1</taxon>
    </lineage>
</organism>
<reference evidence="3" key="1">
    <citation type="journal article" date="2011" name="PLoS ONE">
        <title>Microbiological and Molecular Assessment of Bacteriophage ISP for the Control of Staphylococcus aureus.</title>
        <authorList>
            <person name="Vandersteegen K."/>
            <person name="Mattheus W."/>
            <person name="Ceyssens P.J."/>
            <person name="Bilocq F."/>
            <person name="De Vos D."/>
            <person name="Pirnay J.P."/>
            <person name="Noben J.P."/>
            <person name="Merabishvili M."/>
            <person name="Lipinska U."/>
            <person name="Hermans K."/>
            <person name="Lavigne R."/>
        </authorList>
    </citation>
    <scope>NUCLEOTIDE SEQUENCE [LARGE SCALE GENOMIC DNA]</scope>
</reference>
<evidence type="ECO:0000313" key="3">
    <source>
        <dbReference type="Proteomes" id="UP000008529"/>
    </source>
</evidence>
<dbReference type="Proteomes" id="UP000008529">
    <property type="component" value="Segment"/>
</dbReference>